<reference evidence="6 7" key="1">
    <citation type="submission" date="2016-04" db="EMBL/GenBank/DDBJ databases">
        <title>A degradative enzymes factory behind the ericoid mycorrhizal symbiosis.</title>
        <authorList>
            <consortium name="DOE Joint Genome Institute"/>
            <person name="Martino E."/>
            <person name="Morin E."/>
            <person name="Grelet G."/>
            <person name="Kuo A."/>
            <person name="Kohler A."/>
            <person name="Daghino S."/>
            <person name="Barry K."/>
            <person name="Choi C."/>
            <person name="Cichocki N."/>
            <person name="Clum A."/>
            <person name="Copeland A."/>
            <person name="Hainaut M."/>
            <person name="Haridas S."/>
            <person name="Labutti K."/>
            <person name="Lindquist E."/>
            <person name="Lipzen A."/>
            <person name="Khouja H.-R."/>
            <person name="Murat C."/>
            <person name="Ohm R."/>
            <person name="Olson A."/>
            <person name="Spatafora J."/>
            <person name="Veneault-Fourrey C."/>
            <person name="Henrissat B."/>
            <person name="Grigoriev I."/>
            <person name="Martin F."/>
            <person name="Perotto S."/>
        </authorList>
    </citation>
    <scope>NUCLEOTIDE SEQUENCE [LARGE SCALE GENOMIC DNA]</scope>
    <source>
        <strain evidence="6 7">F</strain>
    </source>
</reference>
<feature type="compositionally biased region" description="Polar residues" evidence="4">
    <location>
        <begin position="17"/>
        <end position="30"/>
    </location>
</feature>
<dbReference type="SMART" id="SM00906">
    <property type="entry name" value="Fungal_trans"/>
    <property type="match status" value="1"/>
</dbReference>
<keyword evidence="3" id="KW-0539">Nucleus</keyword>
<dbReference type="PROSITE" id="PS00463">
    <property type="entry name" value="ZN2_CY6_FUNGAL_1"/>
    <property type="match status" value="1"/>
</dbReference>
<feature type="domain" description="Zn(2)-C6 fungal-type" evidence="5">
    <location>
        <begin position="35"/>
        <end position="66"/>
    </location>
</feature>
<dbReference type="PANTHER" id="PTHR31001:SF49">
    <property type="entry name" value="ZN(II)2CYS6 TRANSCRIPTION FACTOR (EUROFUNG)"/>
    <property type="match status" value="1"/>
</dbReference>
<keyword evidence="7" id="KW-1185">Reference proteome</keyword>
<accession>A0A2J6R5Y8</accession>
<dbReference type="EMBL" id="KZ613955">
    <property type="protein sequence ID" value="PMD33931.1"/>
    <property type="molecule type" value="Genomic_DNA"/>
</dbReference>
<dbReference type="Gene3D" id="4.10.240.10">
    <property type="entry name" value="Zn(2)-C6 fungal-type DNA-binding domain"/>
    <property type="match status" value="1"/>
</dbReference>
<comment type="subcellular location">
    <subcellularLocation>
        <location evidence="1">Nucleus</location>
    </subcellularLocation>
</comment>
<evidence type="ECO:0000256" key="2">
    <source>
        <dbReference type="ARBA" id="ARBA00022723"/>
    </source>
</evidence>
<dbReference type="InterPro" id="IPR001138">
    <property type="entry name" value="Zn2Cys6_DnaBD"/>
</dbReference>
<protein>
    <recommendedName>
        <fullName evidence="5">Zn(2)-C6 fungal-type domain-containing protein</fullName>
    </recommendedName>
</protein>
<dbReference type="GO" id="GO:0000981">
    <property type="term" value="F:DNA-binding transcription factor activity, RNA polymerase II-specific"/>
    <property type="evidence" value="ECO:0007669"/>
    <property type="project" value="InterPro"/>
</dbReference>
<evidence type="ECO:0000313" key="6">
    <source>
        <dbReference type="EMBL" id="PMD33931.1"/>
    </source>
</evidence>
<dbReference type="CDD" id="cd00067">
    <property type="entry name" value="GAL4"/>
    <property type="match status" value="1"/>
</dbReference>
<organism evidence="6 7">
    <name type="scientific">Hyaloscypha variabilis (strain UAMH 11265 / GT02V1 / F)</name>
    <name type="common">Meliniomyces variabilis</name>
    <dbReference type="NCBI Taxonomy" id="1149755"/>
    <lineage>
        <taxon>Eukaryota</taxon>
        <taxon>Fungi</taxon>
        <taxon>Dikarya</taxon>
        <taxon>Ascomycota</taxon>
        <taxon>Pezizomycotina</taxon>
        <taxon>Leotiomycetes</taxon>
        <taxon>Helotiales</taxon>
        <taxon>Hyaloscyphaceae</taxon>
        <taxon>Hyaloscypha</taxon>
        <taxon>Hyaloscypha variabilis</taxon>
    </lineage>
</organism>
<proteinExistence type="predicted"/>
<feature type="region of interest" description="Disordered" evidence="4">
    <location>
        <begin position="97"/>
        <end position="144"/>
    </location>
</feature>
<keyword evidence="2" id="KW-0479">Metal-binding</keyword>
<evidence type="ECO:0000256" key="1">
    <source>
        <dbReference type="ARBA" id="ARBA00004123"/>
    </source>
</evidence>
<dbReference type="InterPro" id="IPR050613">
    <property type="entry name" value="Sec_Metabolite_Reg"/>
</dbReference>
<dbReference type="Pfam" id="PF00172">
    <property type="entry name" value="Zn_clus"/>
    <property type="match status" value="1"/>
</dbReference>
<feature type="compositionally biased region" description="Polar residues" evidence="4">
    <location>
        <begin position="97"/>
        <end position="128"/>
    </location>
</feature>
<dbReference type="OrthoDB" id="5431381at2759"/>
<name>A0A2J6R5Y8_HYAVF</name>
<dbReference type="GO" id="GO:0005634">
    <property type="term" value="C:nucleus"/>
    <property type="evidence" value="ECO:0007669"/>
    <property type="project" value="UniProtKB-SubCell"/>
</dbReference>
<dbReference type="STRING" id="1149755.A0A2J6R5Y8"/>
<dbReference type="SUPFAM" id="SSF57701">
    <property type="entry name" value="Zn2/Cys6 DNA-binding domain"/>
    <property type="match status" value="1"/>
</dbReference>
<evidence type="ECO:0000256" key="3">
    <source>
        <dbReference type="ARBA" id="ARBA00023242"/>
    </source>
</evidence>
<dbReference type="AlphaFoldDB" id="A0A2J6R5Y8"/>
<gene>
    <name evidence="6" type="ORF">L207DRAFT_535175</name>
</gene>
<dbReference type="GO" id="GO:0006351">
    <property type="term" value="P:DNA-templated transcription"/>
    <property type="evidence" value="ECO:0007669"/>
    <property type="project" value="InterPro"/>
</dbReference>
<dbReference type="GO" id="GO:0008270">
    <property type="term" value="F:zinc ion binding"/>
    <property type="evidence" value="ECO:0007669"/>
    <property type="project" value="InterPro"/>
</dbReference>
<feature type="compositionally biased region" description="Basic and acidic residues" evidence="4">
    <location>
        <begin position="1"/>
        <end position="11"/>
    </location>
</feature>
<dbReference type="PANTHER" id="PTHR31001">
    <property type="entry name" value="UNCHARACTERIZED TRANSCRIPTIONAL REGULATORY PROTEIN"/>
    <property type="match status" value="1"/>
</dbReference>
<evidence type="ECO:0000259" key="5">
    <source>
        <dbReference type="PROSITE" id="PS50048"/>
    </source>
</evidence>
<dbReference type="Pfam" id="PF04082">
    <property type="entry name" value="Fungal_trans"/>
    <property type="match status" value="1"/>
</dbReference>
<evidence type="ECO:0000313" key="7">
    <source>
        <dbReference type="Proteomes" id="UP000235786"/>
    </source>
</evidence>
<feature type="region of interest" description="Disordered" evidence="4">
    <location>
        <begin position="1"/>
        <end position="30"/>
    </location>
</feature>
<sequence length="601" mass="67524">MERIDLAKDNFGHFGTVPSSQSTSSGQKRNRAQLSCSGCRHGKLKCDRQQPCSQCIRRGRATQCTFAATERRKPVVSLQNRLKHLENLVKDAMTAQNPTAEGTSSNSPEIPNKAGSASNIGLPSSSSFHDYDGPSEQHTPGSGQVLLSQGQTYVGATHWAAILEDIEEVKTFVEESLSTADPAGSSHNSLLWDVGLPLGKADMLANLPPRVVVDRLISRYFNSTSPALFIIHRPTFNKHYRQFWLDPEGTPIIFLGLLYAFMTVATLAGLASREIHPDTRDVPQEMLRLYKENCGRCLALSDHTKPTRYTLETMVIYGEAEFLMSRDDQVHSYLLSAVAVRLALRMGLHRDSSKLGTKFTPFEAESRRRMWHHINQLDLLASFHIGLPGMIQMIDSDTLPPRNLLDEDFDEDCTELPPSRPESEMTPMSYALCKGRLSDVAGEIMVTANKLQLPPYSEILKLDSELREAYDKVPSQLRLDNSEINVTDSPSTILKRFSVSSLFEKSRCMLHRKFLMKAWEHPEYYYSKEAALDASMKLLHRQGLIHQAASPGGPLALDRPMVSFFAFDTQFSSCSYDNLPKCYERYQGFAQHKFNRSSDRC</sequence>
<dbReference type="SMART" id="SM00066">
    <property type="entry name" value="GAL4"/>
    <property type="match status" value="1"/>
</dbReference>
<dbReference type="InterPro" id="IPR036864">
    <property type="entry name" value="Zn2-C6_fun-type_DNA-bd_sf"/>
</dbReference>
<dbReference type="PROSITE" id="PS50048">
    <property type="entry name" value="ZN2_CY6_FUNGAL_2"/>
    <property type="match status" value="1"/>
</dbReference>
<dbReference type="InterPro" id="IPR007219">
    <property type="entry name" value="XnlR_reg_dom"/>
</dbReference>
<dbReference type="CDD" id="cd12148">
    <property type="entry name" value="fungal_TF_MHR"/>
    <property type="match status" value="1"/>
</dbReference>
<evidence type="ECO:0000256" key="4">
    <source>
        <dbReference type="SAM" id="MobiDB-lite"/>
    </source>
</evidence>
<dbReference type="GO" id="GO:0003677">
    <property type="term" value="F:DNA binding"/>
    <property type="evidence" value="ECO:0007669"/>
    <property type="project" value="InterPro"/>
</dbReference>
<dbReference type="Proteomes" id="UP000235786">
    <property type="component" value="Unassembled WGS sequence"/>
</dbReference>